<keyword evidence="2" id="KW-0732">Signal</keyword>
<keyword evidence="1" id="KW-0812">Transmembrane</keyword>
<evidence type="ECO:0000256" key="2">
    <source>
        <dbReference type="SAM" id="SignalP"/>
    </source>
</evidence>
<protein>
    <submittedName>
        <fullName evidence="3">Uncharacterized protein</fullName>
    </submittedName>
</protein>
<feature type="transmembrane region" description="Helical" evidence="1">
    <location>
        <begin position="235"/>
        <end position="259"/>
    </location>
</feature>
<keyword evidence="1" id="KW-0472">Membrane</keyword>
<feature type="transmembrane region" description="Helical" evidence="1">
    <location>
        <begin position="435"/>
        <end position="454"/>
    </location>
</feature>
<comment type="caution">
    <text evidence="3">The sequence shown here is derived from an EMBL/GenBank/DDBJ whole genome shotgun (WGS) entry which is preliminary data.</text>
</comment>
<evidence type="ECO:0000256" key="1">
    <source>
        <dbReference type="SAM" id="Phobius"/>
    </source>
</evidence>
<feature type="transmembrane region" description="Helical" evidence="1">
    <location>
        <begin position="466"/>
        <end position="486"/>
    </location>
</feature>
<feature type="signal peptide" evidence="2">
    <location>
        <begin position="1"/>
        <end position="18"/>
    </location>
</feature>
<feature type="transmembrane region" description="Helical" evidence="1">
    <location>
        <begin position="265"/>
        <end position="286"/>
    </location>
</feature>
<feature type="transmembrane region" description="Helical" evidence="1">
    <location>
        <begin position="85"/>
        <end position="105"/>
    </location>
</feature>
<feature type="transmembrane region" description="Helical" evidence="1">
    <location>
        <begin position="398"/>
        <end position="423"/>
    </location>
</feature>
<keyword evidence="1" id="KW-1133">Transmembrane helix</keyword>
<evidence type="ECO:0000313" key="4">
    <source>
        <dbReference type="Proteomes" id="UP001390339"/>
    </source>
</evidence>
<keyword evidence="4" id="KW-1185">Reference proteome</keyword>
<sequence length="574" mass="65139">MNRLSLIASSLWVTFAAAATNFDQCYEYIKQALAKDNTSIPEWALWQVPLQGYHESNAQQPFTLTLDGCNAYCGAPPQYNDVIGAFQILTTWVLPAVALMSQFPYESLSYRKRRNLEAFGNWIGAPAAALTTTFWNIIIIHQCATKHLQFLNSDARDPIKNALYILSCINQYEYPRRHGWEEQDRRRDTALMRGVLYHYVKPNDPLFTPVRWEKLDNLNEHLAFQLRLQRRKGVYPVYISILWFGMSFAFSIVISFAALGDNSTAHSLALGLMLSWVPVIVFASVVDRNPTSATRCSDLIERWLFNVDRLFGQQPQPLPNHWRGRRTGDPQRIDADDVEDFHIGEFLGQGRRLRYCGVADTVLSRISNPKRAVLDLPDLQSDPAEHDTFRRNLVTRPWGWVGTWLAAQAIVSIGFTMAFMVSFNTPTVGLGCRSLAYLVWWVCTPPSWVVLGIWQEPGRRIRGAMFAPNFLAVAALLAIMMLQTLGGLNSCLCKSSVFGGGAYGGYMDFENGEFYRRHYDVSAYWGSATGVGGSSLVLAIFWLAWKWHKLSGLWKVTEDTSMRLRDDVPLDWLT</sequence>
<dbReference type="EMBL" id="JAPCWZ010000004">
    <property type="protein sequence ID" value="KAK8867367.1"/>
    <property type="molecule type" value="Genomic_DNA"/>
</dbReference>
<evidence type="ECO:0000313" key="3">
    <source>
        <dbReference type="EMBL" id="KAK8867367.1"/>
    </source>
</evidence>
<organism evidence="3 4">
    <name type="scientific">Apiospora arundinis</name>
    <dbReference type="NCBI Taxonomy" id="335852"/>
    <lineage>
        <taxon>Eukaryota</taxon>
        <taxon>Fungi</taxon>
        <taxon>Dikarya</taxon>
        <taxon>Ascomycota</taxon>
        <taxon>Pezizomycotina</taxon>
        <taxon>Sordariomycetes</taxon>
        <taxon>Xylariomycetidae</taxon>
        <taxon>Amphisphaeriales</taxon>
        <taxon>Apiosporaceae</taxon>
        <taxon>Apiospora</taxon>
    </lineage>
</organism>
<gene>
    <name evidence="3" type="ORF">PGQ11_005945</name>
</gene>
<name>A0ABR2IR53_9PEZI</name>
<feature type="chain" id="PRO_5047246977" evidence="2">
    <location>
        <begin position="19"/>
        <end position="574"/>
    </location>
</feature>
<feature type="transmembrane region" description="Helical" evidence="1">
    <location>
        <begin position="523"/>
        <end position="545"/>
    </location>
</feature>
<accession>A0ABR2IR53</accession>
<reference evidence="3 4" key="1">
    <citation type="journal article" date="2024" name="IMA Fungus">
        <title>Apiospora arundinis, a panoply of carbohydrate-active enzymes and secondary metabolites.</title>
        <authorList>
            <person name="Sorensen T."/>
            <person name="Petersen C."/>
            <person name="Muurmann A.T."/>
            <person name="Christiansen J.V."/>
            <person name="Brundto M.L."/>
            <person name="Overgaard C.K."/>
            <person name="Boysen A.T."/>
            <person name="Wollenberg R.D."/>
            <person name="Larsen T.O."/>
            <person name="Sorensen J.L."/>
            <person name="Nielsen K.L."/>
            <person name="Sondergaard T.E."/>
        </authorList>
    </citation>
    <scope>NUCLEOTIDE SEQUENCE [LARGE SCALE GENOMIC DNA]</scope>
    <source>
        <strain evidence="3 4">AAU 773</strain>
    </source>
</reference>
<dbReference type="Proteomes" id="UP001390339">
    <property type="component" value="Unassembled WGS sequence"/>
</dbReference>
<proteinExistence type="predicted"/>